<accession>A0A090R4R0</accession>
<dbReference type="Pfam" id="PF00990">
    <property type="entry name" value="GGDEF"/>
    <property type="match status" value="1"/>
</dbReference>
<dbReference type="PROSITE" id="PS50887">
    <property type="entry name" value="GGDEF"/>
    <property type="match status" value="1"/>
</dbReference>
<dbReference type="GO" id="GO:0005886">
    <property type="term" value="C:plasma membrane"/>
    <property type="evidence" value="ECO:0007669"/>
    <property type="project" value="TreeGrafter"/>
</dbReference>
<evidence type="ECO:0000313" key="5">
    <source>
        <dbReference type="EMBL" id="GAL02637.1"/>
    </source>
</evidence>
<evidence type="ECO:0000256" key="3">
    <source>
        <dbReference type="ARBA" id="ARBA00034247"/>
    </source>
</evidence>
<name>A0A090R4R0_9GAMM</name>
<dbReference type="eggNOG" id="COG3706">
    <property type="taxonomic scope" value="Bacteria"/>
</dbReference>
<comment type="cofactor">
    <cofactor evidence="1">
        <name>Mg(2+)</name>
        <dbReference type="ChEBI" id="CHEBI:18420"/>
    </cofactor>
</comment>
<evidence type="ECO:0000259" key="4">
    <source>
        <dbReference type="PROSITE" id="PS50887"/>
    </source>
</evidence>
<dbReference type="AlphaFoldDB" id="A0A090R4R0"/>
<dbReference type="InterPro" id="IPR029787">
    <property type="entry name" value="Nucleotide_cyclase"/>
</dbReference>
<dbReference type="SUPFAM" id="SSF55073">
    <property type="entry name" value="Nucleotide cyclase"/>
    <property type="match status" value="1"/>
</dbReference>
<dbReference type="GO" id="GO:0052621">
    <property type="term" value="F:diguanylate cyclase activity"/>
    <property type="evidence" value="ECO:0007669"/>
    <property type="project" value="UniProtKB-EC"/>
</dbReference>
<evidence type="ECO:0000256" key="2">
    <source>
        <dbReference type="ARBA" id="ARBA00012528"/>
    </source>
</evidence>
<dbReference type="EMBL" id="BBMN01000001">
    <property type="protein sequence ID" value="GAL02637.1"/>
    <property type="molecule type" value="Genomic_DNA"/>
</dbReference>
<proteinExistence type="predicted"/>
<dbReference type="FunFam" id="3.30.70.270:FF:000001">
    <property type="entry name" value="Diguanylate cyclase domain protein"/>
    <property type="match status" value="1"/>
</dbReference>
<evidence type="ECO:0000313" key="6">
    <source>
        <dbReference type="Proteomes" id="UP000029227"/>
    </source>
</evidence>
<dbReference type="Gene3D" id="3.30.450.20">
    <property type="entry name" value="PAS domain"/>
    <property type="match status" value="1"/>
</dbReference>
<gene>
    <name evidence="5" type="ORF">JCM19237_5530</name>
</gene>
<feature type="domain" description="GGDEF" evidence="4">
    <location>
        <begin position="169"/>
        <end position="305"/>
    </location>
</feature>
<dbReference type="InterPro" id="IPR050469">
    <property type="entry name" value="Diguanylate_Cyclase"/>
</dbReference>
<comment type="caution">
    <text evidence="5">The sequence shown here is derived from an EMBL/GenBank/DDBJ whole genome shotgun (WGS) entry which is preliminary data.</text>
</comment>
<dbReference type="InterPro" id="IPR035965">
    <property type="entry name" value="PAS-like_dom_sf"/>
</dbReference>
<dbReference type="PANTHER" id="PTHR45138:SF9">
    <property type="entry name" value="DIGUANYLATE CYCLASE DGCM-RELATED"/>
    <property type="match status" value="1"/>
</dbReference>
<dbReference type="InterPro" id="IPR000160">
    <property type="entry name" value="GGDEF_dom"/>
</dbReference>
<dbReference type="Gene3D" id="3.30.70.270">
    <property type="match status" value="1"/>
</dbReference>
<dbReference type="CDD" id="cd01949">
    <property type="entry name" value="GGDEF"/>
    <property type="match status" value="1"/>
</dbReference>
<dbReference type="STRING" id="754436.JCM19237_5530"/>
<reference evidence="5 6" key="1">
    <citation type="journal article" date="2014" name="Genome Announc.">
        <title>Draft Genome Sequences of Two Vibrionaceae Species, Vibrio ponticus C121 and Photobacterium aphoticum C119, Isolated as Coral Reef Microbiota.</title>
        <authorList>
            <person name="Al-saari N."/>
            <person name="Meirelles P.M."/>
            <person name="Mino S."/>
            <person name="Suda W."/>
            <person name="Oshima K."/>
            <person name="Hattori M."/>
            <person name="Ohkuma M."/>
            <person name="Thompson F.L."/>
            <person name="Gomez-Gil B."/>
            <person name="Sawabe T."/>
            <person name="Sawabe T."/>
        </authorList>
    </citation>
    <scope>NUCLEOTIDE SEQUENCE [LARGE SCALE GENOMIC DNA]</scope>
    <source>
        <strain evidence="5 6">JCM 19237</strain>
    </source>
</reference>
<evidence type="ECO:0000256" key="1">
    <source>
        <dbReference type="ARBA" id="ARBA00001946"/>
    </source>
</evidence>
<dbReference type="NCBIfam" id="TIGR00254">
    <property type="entry name" value="GGDEF"/>
    <property type="match status" value="1"/>
</dbReference>
<protein>
    <recommendedName>
        <fullName evidence="2">diguanylate cyclase</fullName>
        <ecNumber evidence="2">2.7.7.65</ecNumber>
    </recommendedName>
</protein>
<dbReference type="SMART" id="SM00267">
    <property type="entry name" value="GGDEF"/>
    <property type="match status" value="1"/>
</dbReference>
<organism evidence="5 6">
    <name type="scientific">Photobacterium aphoticum</name>
    <dbReference type="NCBI Taxonomy" id="754436"/>
    <lineage>
        <taxon>Bacteria</taxon>
        <taxon>Pseudomonadati</taxon>
        <taxon>Pseudomonadota</taxon>
        <taxon>Gammaproteobacteria</taxon>
        <taxon>Vibrionales</taxon>
        <taxon>Vibrionaceae</taxon>
        <taxon>Photobacterium</taxon>
    </lineage>
</organism>
<sequence length="322" mass="36308">MNVTLDLLIKTINTVKNNIAVVDATFNIVFTNHAWNQFGIENGLSPDFSWVGVNYFTPSLCAAREGDHFSQRAFSGLEKLRRGECTEFQLEYPCHSHNTERWFLLEVTSFEMDKQRYYVISHMDITQRVQLEMEARQQAKLDPLTHIANRRAFDNFMANEWRRCRRNAIPLSLMIIDVDDFKYINDTYGHQIGDSCLQRIAGILKQYTSRASDLCARIGGDELVVVWSHLSSQEARALAQSVLKAISQLPIDEDNNPFSDCISVSMGLCSTIPDTDDHLMLLTAADALMYQAKNAGKNTLASDSLASDALSLAQKPMPIATE</sequence>
<dbReference type="Proteomes" id="UP000029227">
    <property type="component" value="Unassembled WGS sequence"/>
</dbReference>
<dbReference type="GO" id="GO:0043709">
    <property type="term" value="P:cell adhesion involved in single-species biofilm formation"/>
    <property type="evidence" value="ECO:0007669"/>
    <property type="project" value="TreeGrafter"/>
</dbReference>
<comment type="catalytic activity">
    <reaction evidence="3">
        <text>2 GTP = 3',3'-c-di-GMP + 2 diphosphate</text>
        <dbReference type="Rhea" id="RHEA:24898"/>
        <dbReference type="ChEBI" id="CHEBI:33019"/>
        <dbReference type="ChEBI" id="CHEBI:37565"/>
        <dbReference type="ChEBI" id="CHEBI:58805"/>
        <dbReference type="EC" id="2.7.7.65"/>
    </reaction>
</comment>
<dbReference type="InterPro" id="IPR043128">
    <property type="entry name" value="Rev_trsase/Diguanyl_cyclase"/>
</dbReference>
<dbReference type="GO" id="GO:1902201">
    <property type="term" value="P:negative regulation of bacterial-type flagellum-dependent cell motility"/>
    <property type="evidence" value="ECO:0007669"/>
    <property type="project" value="TreeGrafter"/>
</dbReference>
<dbReference type="PANTHER" id="PTHR45138">
    <property type="entry name" value="REGULATORY COMPONENTS OF SENSORY TRANSDUCTION SYSTEM"/>
    <property type="match status" value="1"/>
</dbReference>
<dbReference type="SUPFAM" id="SSF55785">
    <property type="entry name" value="PYP-like sensor domain (PAS domain)"/>
    <property type="match status" value="1"/>
</dbReference>
<dbReference type="EC" id="2.7.7.65" evidence="2"/>